<accession>A0ABD1VIJ4</accession>
<organism evidence="2 3">
    <name type="scientific">Forsythia ovata</name>
    <dbReference type="NCBI Taxonomy" id="205694"/>
    <lineage>
        <taxon>Eukaryota</taxon>
        <taxon>Viridiplantae</taxon>
        <taxon>Streptophyta</taxon>
        <taxon>Embryophyta</taxon>
        <taxon>Tracheophyta</taxon>
        <taxon>Spermatophyta</taxon>
        <taxon>Magnoliopsida</taxon>
        <taxon>eudicotyledons</taxon>
        <taxon>Gunneridae</taxon>
        <taxon>Pentapetalae</taxon>
        <taxon>asterids</taxon>
        <taxon>lamiids</taxon>
        <taxon>Lamiales</taxon>
        <taxon>Oleaceae</taxon>
        <taxon>Forsythieae</taxon>
        <taxon>Forsythia</taxon>
    </lineage>
</organism>
<feature type="region of interest" description="Disordered" evidence="1">
    <location>
        <begin position="37"/>
        <end position="140"/>
    </location>
</feature>
<comment type="caution">
    <text evidence="2">The sequence shown here is derived from an EMBL/GenBank/DDBJ whole genome shotgun (WGS) entry which is preliminary data.</text>
</comment>
<feature type="compositionally biased region" description="Basic residues" evidence="1">
    <location>
        <begin position="113"/>
        <end position="127"/>
    </location>
</feature>
<reference evidence="3" key="1">
    <citation type="submission" date="2024-07" db="EMBL/GenBank/DDBJ databases">
        <title>Two chromosome-level genome assemblies of Korean endemic species Abeliophyllum distichum and Forsythia ovata (Oleaceae).</title>
        <authorList>
            <person name="Jang H."/>
        </authorList>
    </citation>
    <scope>NUCLEOTIDE SEQUENCE [LARGE SCALE GENOMIC DNA]</scope>
</reference>
<dbReference type="AlphaFoldDB" id="A0ABD1VIJ4"/>
<evidence type="ECO:0000256" key="1">
    <source>
        <dbReference type="SAM" id="MobiDB-lite"/>
    </source>
</evidence>
<protein>
    <submittedName>
        <fullName evidence="2">Uncharacterized protein</fullName>
    </submittedName>
</protein>
<keyword evidence="3" id="KW-1185">Reference proteome</keyword>
<name>A0ABD1VIJ4_9LAMI</name>
<evidence type="ECO:0000313" key="2">
    <source>
        <dbReference type="EMBL" id="KAL2537036.1"/>
    </source>
</evidence>
<evidence type="ECO:0000313" key="3">
    <source>
        <dbReference type="Proteomes" id="UP001604277"/>
    </source>
</evidence>
<proteinExistence type="predicted"/>
<sequence>MRVEEAGDFFSPNDVVPLGSLILLAIYNTFHGEWQAEDKGTEVPFTARSNRGERATAGEEQPGSAFSRSGRLNNGWVAERQQWGGSRSSCRRKKMGGSRSLWQPADKGGSRSKLGRSRGPREGRRRAAGCCFAKGSPGGD</sequence>
<dbReference type="EMBL" id="JBFOLJ010000005">
    <property type="protein sequence ID" value="KAL2537036.1"/>
    <property type="molecule type" value="Genomic_DNA"/>
</dbReference>
<gene>
    <name evidence="2" type="ORF">Fot_18427</name>
</gene>
<dbReference type="Proteomes" id="UP001604277">
    <property type="component" value="Unassembled WGS sequence"/>
</dbReference>